<evidence type="ECO:0000313" key="3">
    <source>
        <dbReference type="EMBL" id="AXI08910.1"/>
    </source>
</evidence>
<dbReference type="AlphaFoldDB" id="A0A345PFY0"/>
<dbReference type="Gene3D" id="3.50.80.20">
    <property type="entry name" value="D-Ala-D-Ala carboxypeptidase C, peptidase S13"/>
    <property type="match status" value="1"/>
</dbReference>
<dbReference type="PRINTS" id="PR00922">
    <property type="entry name" value="DADACBPTASE3"/>
</dbReference>
<dbReference type="RefSeq" id="WP_114916204.1">
    <property type="nucleotide sequence ID" value="NZ_CP024848.1"/>
</dbReference>
<dbReference type="InterPro" id="IPR000667">
    <property type="entry name" value="Peptidase_S13"/>
</dbReference>
<dbReference type="OrthoDB" id="9802627at2"/>
<keyword evidence="2" id="KW-0378">Hydrolase</keyword>
<dbReference type="GO" id="GO:0006508">
    <property type="term" value="P:proteolysis"/>
    <property type="evidence" value="ECO:0007669"/>
    <property type="project" value="InterPro"/>
</dbReference>
<dbReference type="GO" id="GO:0000270">
    <property type="term" value="P:peptidoglycan metabolic process"/>
    <property type="evidence" value="ECO:0007669"/>
    <property type="project" value="TreeGrafter"/>
</dbReference>
<evidence type="ECO:0000256" key="1">
    <source>
        <dbReference type="ARBA" id="ARBA00006096"/>
    </source>
</evidence>
<dbReference type="GO" id="GO:0004185">
    <property type="term" value="F:serine-type carboxypeptidase activity"/>
    <property type="evidence" value="ECO:0007669"/>
    <property type="project" value="InterPro"/>
</dbReference>
<evidence type="ECO:0000313" key="4">
    <source>
        <dbReference type="Proteomes" id="UP000253908"/>
    </source>
</evidence>
<dbReference type="EMBL" id="CP024848">
    <property type="protein sequence ID" value="AXI08910.1"/>
    <property type="molecule type" value="Genomic_DNA"/>
</dbReference>
<protein>
    <submittedName>
        <fullName evidence="3">D-alanyl-D-alanine carboxypeptidase/D-alanyl-D-alanine-endopeptidase</fullName>
    </submittedName>
</protein>
<dbReference type="InterPro" id="IPR012338">
    <property type="entry name" value="Beta-lactam/transpept-like"/>
</dbReference>
<reference evidence="4" key="1">
    <citation type="submission" date="2017-11" db="EMBL/GenBank/DDBJ databases">
        <authorList>
            <person name="Zhu W."/>
        </authorList>
    </citation>
    <scope>NUCLEOTIDE SEQUENCE [LARGE SCALE GENOMIC DNA]</scope>
    <source>
        <strain evidence="4">160</strain>
    </source>
</reference>
<name>A0A345PFY0_9BACI</name>
<proteinExistence type="inferred from homology"/>
<keyword evidence="4" id="KW-1185">Reference proteome</keyword>
<dbReference type="NCBIfam" id="TIGR00666">
    <property type="entry name" value="PBP4"/>
    <property type="match status" value="1"/>
</dbReference>
<dbReference type="PANTHER" id="PTHR30023:SF0">
    <property type="entry name" value="PENICILLIN-SENSITIVE CARBOXYPEPTIDASE A"/>
    <property type="match status" value="1"/>
</dbReference>
<dbReference type="SUPFAM" id="SSF56601">
    <property type="entry name" value="beta-lactamase/transpeptidase-like"/>
    <property type="match status" value="1"/>
</dbReference>
<keyword evidence="3" id="KW-0645">Protease</keyword>
<evidence type="ECO:0000256" key="2">
    <source>
        <dbReference type="ARBA" id="ARBA00022801"/>
    </source>
</evidence>
<sequence length="453" mass="50318">MKIQLDNYLNNNLKLHGALIGISIHSQSSGEKYYNHFGDTRLHPASNMKLFTSAAALSILGEGYTFQTEMRMTGFIEGGILKGNLYLIGKGDPTLVPSAFNKLAKQLIKNGINKIEGDIIGDDTWYDDNRISPDLVWTDEQYYYGAQVSALTASPNDDYDTGSIIVEIKPGDTIGTKPTYTIFPNTDIIRIENNAVTAEVAAEDELIITRDYGSNIIRIYGNIMFGSEKRREFMSVPEPSLYALDLFRDALKKQGIVCDGEARIGQAPRNTQLIFTRKSIPLSELLIPFMKLSNNGHAEILVKEMGRIVYGEGSWEKGIRVMKRELAKLGINMESILIKDGSGISHSNLIPANEITNLLVQIQKRNWFPVYLKSLPAAGAAERMIGGTLYERLQGKSVRAKTGTIEGVSTLSGYMKTNKGNDLIFSIMINNLLNEEDGKLIEDEIVEIIDRFG</sequence>
<dbReference type="KEGG" id="ocn:CUC15_08270"/>
<dbReference type="PANTHER" id="PTHR30023">
    <property type="entry name" value="D-ALANYL-D-ALANINE CARBOXYPEPTIDASE"/>
    <property type="match status" value="1"/>
</dbReference>
<organism evidence="3 4">
    <name type="scientific">Oceanobacillus zhaokaii</name>
    <dbReference type="NCBI Taxonomy" id="2052660"/>
    <lineage>
        <taxon>Bacteria</taxon>
        <taxon>Bacillati</taxon>
        <taxon>Bacillota</taxon>
        <taxon>Bacilli</taxon>
        <taxon>Bacillales</taxon>
        <taxon>Bacillaceae</taxon>
        <taxon>Oceanobacillus</taxon>
    </lineage>
</organism>
<dbReference type="Pfam" id="PF02113">
    <property type="entry name" value="Peptidase_S13"/>
    <property type="match status" value="1"/>
</dbReference>
<gene>
    <name evidence="3" type="primary">dacB</name>
    <name evidence="3" type="ORF">CUC15_08270</name>
</gene>
<dbReference type="Proteomes" id="UP000253908">
    <property type="component" value="Chromosome"/>
</dbReference>
<dbReference type="Gene3D" id="3.40.710.10">
    <property type="entry name" value="DD-peptidase/beta-lactamase superfamily"/>
    <property type="match status" value="1"/>
</dbReference>
<comment type="similarity">
    <text evidence="1">Belongs to the peptidase S13 family.</text>
</comment>
<accession>A0A345PFY0</accession>
<keyword evidence="3" id="KW-0121">Carboxypeptidase</keyword>